<reference evidence="4 5" key="1">
    <citation type="submission" date="2023-09" db="EMBL/GenBank/DDBJ databases">
        <title>Genome completion map analysis of the actinomycetes C11-1.</title>
        <authorList>
            <person name="Qin P."/>
            <person name="Guan P."/>
        </authorList>
    </citation>
    <scope>NUCLEOTIDE SEQUENCE [LARGE SCALE GENOMIC DNA]</scope>
    <source>
        <strain evidence="4 5">C11-1</strain>
    </source>
</reference>
<evidence type="ECO:0000313" key="4">
    <source>
        <dbReference type="EMBL" id="WNF28018.1"/>
    </source>
</evidence>
<gene>
    <name evidence="4" type="ORF">RI138_14920</name>
</gene>
<protein>
    <submittedName>
        <fullName evidence="4">Sensor domain-containing protein</fullName>
    </submittedName>
</protein>
<dbReference type="InterPro" id="IPR025828">
    <property type="entry name" value="Put_sensor_dom"/>
</dbReference>
<evidence type="ECO:0000259" key="3">
    <source>
        <dbReference type="Pfam" id="PF13796"/>
    </source>
</evidence>
<feature type="compositionally biased region" description="Polar residues" evidence="1">
    <location>
        <begin position="237"/>
        <end position="252"/>
    </location>
</feature>
<feature type="transmembrane region" description="Helical" evidence="2">
    <location>
        <begin position="62"/>
        <end position="81"/>
    </location>
</feature>
<keyword evidence="2" id="KW-0812">Transmembrane</keyword>
<keyword evidence="2" id="KW-0472">Membrane</keyword>
<evidence type="ECO:0000256" key="2">
    <source>
        <dbReference type="SAM" id="Phobius"/>
    </source>
</evidence>
<name>A0ABY9VWC5_9ACTN</name>
<organism evidence="4 5">
    <name type="scientific">Streptomyces durocortorensis</name>
    <dbReference type="NCBI Taxonomy" id="2811104"/>
    <lineage>
        <taxon>Bacteria</taxon>
        <taxon>Bacillati</taxon>
        <taxon>Actinomycetota</taxon>
        <taxon>Actinomycetes</taxon>
        <taxon>Kitasatosporales</taxon>
        <taxon>Streptomycetaceae</taxon>
        <taxon>Streptomyces</taxon>
    </lineage>
</organism>
<feature type="domain" description="Putative sensor" evidence="3">
    <location>
        <begin position="35"/>
        <end position="211"/>
    </location>
</feature>
<feature type="region of interest" description="Disordered" evidence="1">
    <location>
        <begin position="227"/>
        <end position="252"/>
    </location>
</feature>
<evidence type="ECO:0000313" key="5">
    <source>
        <dbReference type="Proteomes" id="UP001303236"/>
    </source>
</evidence>
<dbReference type="Proteomes" id="UP001303236">
    <property type="component" value="Chromosome"/>
</dbReference>
<dbReference type="EMBL" id="CP134500">
    <property type="protein sequence ID" value="WNF28018.1"/>
    <property type="molecule type" value="Genomic_DNA"/>
</dbReference>
<keyword evidence="5" id="KW-1185">Reference proteome</keyword>
<keyword evidence="2" id="KW-1133">Transmembrane helix</keyword>
<evidence type="ECO:0000256" key="1">
    <source>
        <dbReference type="SAM" id="MobiDB-lite"/>
    </source>
</evidence>
<proteinExistence type="predicted"/>
<accession>A0ABY9VWC5</accession>
<feature type="transmembrane region" description="Helical" evidence="2">
    <location>
        <begin position="32"/>
        <end position="56"/>
    </location>
</feature>
<sequence>MTTTETSERGPGQLRLGESPLRLLRSSEPWAATAYLAGYLLIGPVMFAFCLAVLVVSFTLNITMLGLPLLIGAAALVRGCARIERARTRMFSGPVRAEYRTIAPAGVLAGVKARWSDPTTLRDCAYLIALFVPLLLLDAVALLIWLTTIALVLVPAWYWAVPDGGALGLLSVDDLPTAFAAAAVALALTSLSVYAVVGAARLHSTVAHKVLGPRSDPLSEAKRLLAEPGPLAGPTVPESSAGPSSPSRGMTP</sequence>
<feature type="transmembrane region" description="Helical" evidence="2">
    <location>
        <begin position="125"/>
        <end position="158"/>
    </location>
</feature>
<dbReference type="Pfam" id="PF13796">
    <property type="entry name" value="Sensor"/>
    <property type="match status" value="1"/>
</dbReference>
<feature type="transmembrane region" description="Helical" evidence="2">
    <location>
        <begin position="178"/>
        <end position="200"/>
    </location>
</feature>